<gene>
    <name evidence="1" type="ORF">SAMN05444340_10436</name>
</gene>
<keyword evidence="2" id="KW-1185">Reference proteome</keyword>
<reference evidence="1 2" key="1">
    <citation type="submission" date="2016-10" db="EMBL/GenBank/DDBJ databases">
        <authorList>
            <person name="de Groot N.N."/>
        </authorList>
    </citation>
    <scope>NUCLEOTIDE SEQUENCE [LARGE SCALE GENOMIC DNA]</scope>
    <source>
        <strain evidence="1 2">DSM 26880</strain>
    </source>
</reference>
<dbReference type="STRING" id="321339.SAMN05444340_10436"/>
<name>A0A1H3HMR8_9RHOB</name>
<keyword evidence="1" id="KW-0449">Lipoprotein</keyword>
<dbReference type="AlphaFoldDB" id="A0A1H3HMR8"/>
<dbReference type="GO" id="GO:0019867">
    <property type="term" value="C:outer membrane"/>
    <property type="evidence" value="ECO:0007669"/>
    <property type="project" value="InterPro"/>
</dbReference>
<dbReference type="Gene3D" id="3.30.160.150">
    <property type="entry name" value="Lipoprotein like domain"/>
    <property type="match status" value="1"/>
</dbReference>
<dbReference type="Proteomes" id="UP000199286">
    <property type="component" value="Unassembled WGS sequence"/>
</dbReference>
<organism evidence="1 2">
    <name type="scientific">Citreimonas salinaria</name>
    <dbReference type="NCBI Taxonomy" id="321339"/>
    <lineage>
        <taxon>Bacteria</taxon>
        <taxon>Pseudomonadati</taxon>
        <taxon>Pseudomonadota</taxon>
        <taxon>Alphaproteobacteria</taxon>
        <taxon>Rhodobacterales</taxon>
        <taxon>Roseobacteraceae</taxon>
        <taxon>Citreimonas</taxon>
    </lineage>
</organism>
<evidence type="ECO:0000313" key="2">
    <source>
        <dbReference type="Proteomes" id="UP000199286"/>
    </source>
</evidence>
<sequence length="185" mass="19087">MWSCSERKNGTAGRAAGGRFGRRAFCLGMGSGAAALSLAGCGFAPVYGAGGAGGKLLGEVALPEPAGPIGYVFNRRFEERLGRAGPDASYALRLALATDEEALGGTSAGATTRYRLAGEVRFTLVDAVTERILVSDATQAFTGYSATGSTVATLAARRDAEQRLAVLLADQMVDLLLLTAPELPR</sequence>
<evidence type="ECO:0000313" key="1">
    <source>
        <dbReference type="EMBL" id="SDY16680.1"/>
    </source>
</evidence>
<proteinExistence type="predicted"/>
<dbReference type="EMBL" id="FNPF01000004">
    <property type="protein sequence ID" value="SDY16680.1"/>
    <property type="molecule type" value="Genomic_DNA"/>
</dbReference>
<protein>
    <submittedName>
        <fullName evidence="1">LPS-assembly lipoprotein</fullName>
    </submittedName>
</protein>
<dbReference type="InterPro" id="IPR007485">
    <property type="entry name" value="LPS_assembly_LptE"/>
</dbReference>
<dbReference type="Pfam" id="PF04390">
    <property type="entry name" value="LptE"/>
    <property type="match status" value="1"/>
</dbReference>
<accession>A0A1H3HMR8</accession>
<dbReference type="GO" id="GO:0043165">
    <property type="term" value="P:Gram-negative-bacterium-type cell outer membrane assembly"/>
    <property type="evidence" value="ECO:0007669"/>
    <property type="project" value="InterPro"/>
</dbReference>